<dbReference type="Pfam" id="PF00501">
    <property type="entry name" value="AMP-binding"/>
    <property type="match status" value="1"/>
</dbReference>
<reference evidence="7" key="1">
    <citation type="submission" date="2012-12" db="EMBL/GenBank/DDBJ databases">
        <title>Identification and characterization of a phenylalanine ammonia-lyase gene family in Isatis indigotica Fort.</title>
        <authorList>
            <person name="Liu Q."/>
            <person name="Chen J."/>
            <person name="Zhou X."/>
            <person name="Di P."/>
            <person name="Xiao Y."/>
            <person name="Xuan H."/>
            <person name="Zhang L."/>
            <person name="Chen W."/>
        </authorList>
    </citation>
    <scope>NUCLEOTIDE SEQUENCE</scope>
    <source>
        <tissue evidence="7">Salivary gland</tissue>
    </source>
</reference>
<dbReference type="GO" id="GO:0016405">
    <property type="term" value="F:CoA-ligase activity"/>
    <property type="evidence" value="ECO:0007669"/>
    <property type="project" value="TreeGrafter"/>
</dbReference>
<evidence type="ECO:0000256" key="1">
    <source>
        <dbReference type="ARBA" id="ARBA00004275"/>
    </source>
</evidence>
<sequence length="531" mass="58677">MVTARIEDGIVYSPFPEHPPAEISMFEAVRRCLIKYGDKTALIIDDEKITHAEMLSMFRRFAAGFQMRGVRPADRVFVHLENSVESFVALYSIIFAGGVVILSDPQLTMDEILLRMKHGNASHVLSSLKDCHKFKNIKEEMNLKSIFVVGKSEGCTSTSEFTTLNEKKFQEVPLTDVKKELAALTYTSGTTGISKVVEATQYSFVTALEPSRLGVTFDESDIIATWGQITFNFGFRYYLSIVCSGSTAVVLSRDTPVQEMVDTLRKHEVTTLSGPVVVLQQLIKELQRTSARLDSVTKVEACGVLLSKQATREILSTFNLKELRNPYGATEGCGIICTTLKNSIACDTIGFPVPMTQMKVVDTETGRALGTGERGQLYIRSPVLLANYRNNPDSTSVVFTSDGWMLSGDIGYYDGAGQFYIVERMKDCFKCMGRQVLPTDIEALLLSHSEIAEAAVVGVPRDQYNEVAKAFVVLEPASQNKAIRVTENDLQDFVADHVPIYKRLYGGVVFVDSLPKTGTGKVQKHLLKGTA</sequence>
<evidence type="ECO:0000256" key="3">
    <source>
        <dbReference type="ARBA" id="ARBA00022598"/>
    </source>
</evidence>
<dbReference type="SUPFAM" id="SSF56801">
    <property type="entry name" value="Acetyl-CoA synthetase-like"/>
    <property type="match status" value="1"/>
</dbReference>
<evidence type="ECO:0000259" key="6">
    <source>
        <dbReference type="Pfam" id="PF13193"/>
    </source>
</evidence>
<evidence type="ECO:0000313" key="7">
    <source>
        <dbReference type="EMBL" id="JAA68065.1"/>
    </source>
</evidence>
<feature type="domain" description="AMP-dependent synthetase/ligase" evidence="5">
    <location>
        <begin position="35"/>
        <end position="388"/>
    </location>
</feature>
<dbReference type="Pfam" id="PF13193">
    <property type="entry name" value="AMP-binding_C"/>
    <property type="match status" value="1"/>
</dbReference>
<dbReference type="InterPro" id="IPR045851">
    <property type="entry name" value="AMP-bd_C_sf"/>
</dbReference>
<dbReference type="EMBL" id="GADI01005743">
    <property type="protein sequence ID" value="JAA68065.1"/>
    <property type="molecule type" value="mRNA"/>
</dbReference>
<dbReference type="InterPro" id="IPR042099">
    <property type="entry name" value="ANL_N_sf"/>
</dbReference>
<name>A0A0K8RA98_IXORI</name>
<evidence type="ECO:0000256" key="4">
    <source>
        <dbReference type="ARBA" id="ARBA00023140"/>
    </source>
</evidence>
<dbReference type="Gene3D" id="3.30.300.30">
    <property type="match status" value="1"/>
</dbReference>
<dbReference type="GO" id="GO:0005777">
    <property type="term" value="C:peroxisome"/>
    <property type="evidence" value="ECO:0007669"/>
    <property type="project" value="UniProtKB-SubCell"/>
</dbReference>
<keyword evidence="4" id="KW-0576">Peroxisome</keyword>
<protein>
    <submittedName>
        <fullName evidence="7">Putative acyl-coa synthetase</fullName>
    </submittedName>
</protein>
<dbReference type="PANTHER" id="PTHR24096:SF149">
    <property type="entry name" value="AMP-BINDING DOMAIN-CONTAINING PROTEIN-RELATED"/>
    <property type="match status" value="1"/>
</dbReference>
<evidence type="ECO:0000256" key="2">
    <source>
        <dbReference type="ARBA" id="ARBA00006432"/>
    </source>
</evidence>
<dbReference type="PANTHER" id="PTHR24096">
    <property type="entry name" value="LONG-CHAIN-FATTY-ACID--COA LIGASE"/>
    <property type="match status" value="1"/>
</dbReference>
<organism evidence="7">
    <name type="scientific">Ixodes ricinus</name>
    <name type="common">Common tick</name>
    <name type="synonym">Acarus ricinus</name>
    <dbReference type="NCBI Taxonomy" id="34613"/>
    <lineage>
        <taxon>Eukaryota</taxon>
        <taxon>Metazoa</taxon>
        <taxon>Ecdysozoa</taxon>
        <taxon>Arthropoda</taxon>
        <taxon>Chelicerata</taxon>
        <taxon>Arachnida</taxon>
        <taxon>Acari</taxon>
        <taxon>Parasitiformes</taxon>
        <taxon>Ixodida</taxon>
        <taxon>Ixodoidea</taxon>
        <taxon>Ixodidae</taxon>
        <taxon>Ixodinae</taxon>
        <taxon>Ixodes</taxon>
    </lineage>
</organism>
<keyword evidence="3" id="KW-0436">Ligase</keyword>
<comment type="subcellular location">
    <subcellularLocation>
        <location evidence="1">Peroxisome</location>
    </subcellularLocation>
</comment>
<evidence type="ECO:0000259" key="5">
    <source>
        <dbReference type="Pfam" id="PF00501"/>
    </source>
</evidence>
<dbReference type="InterPro" id="IPR020845">
    <property type="entry name" value="AMP-binding_CS"/>
</dbReference>
<dbReference type="InterPro" id="IPR025110">
    <property type="entry name" value="AMP-bd_C"/>
</dbReference>
<dbReference type="Gene3D" id="3.40.50.12780">
    <property type="entry name" value="N-terminal domain of ligase-like"/>
    <property type="match status" value="1"/>
</dbReference>
<proteinExistence type="evidence at transcript level"/>
<accession>A0A0K8RA98</accession>
<dbReference type="AlphaFoldDB" id="A0A0K8RA98"/>
<dbReference type="PROSITE" id="PS00455">
    <property type="entry name" value="AMP_BINDING"/>
    <property type="match status" value="1"/>
</dbReference>
<feature type="domain" description="AMP-binding enzyme C-terminal" evidence="6">
    <location>
        <begin position="441"/>
        <end position="521"/>
    </location>
</feature>
<dbReference type="InterPro" id="IPR000873">
    <property type="entry name" value="AMP-dep_synth/lig_dom"/>
</dbReference>
<comment type="similarity">
    <text evidence="2">Belongs to the ATP-dependent AMP-binding enzyme family.</text>
</comment>